<dbReference type="EMBL" id="UOEZ01000065">
    <property type="protein sequence ID" value="VAW38127.1"/>
    <property type="molecule type" value="Genomic_DNA"/>
</dbReference>
<feature type="non-terminal residue" evidence="1">
    <location>
        <position position="279"/>
    </location>
</feature>
<evidence type="ECO:0008006" key="2">
    <source>
        <dbReference type="Google" id="ProtNLM"/>
    </source>
</evidence>
<organism evidence="1">
    <name type="scientific">hydrothermal vent metagenome</name>
    <dbReference type="NCBI Taxonomy" id="652676"/>
    <lineage>
        <taxon>unclassified sequences</taxon>
        <taxon>metagenomes</taxon>
        <taxon>ecological metagenomes</taxon>
    </lineage>
</organism>
<name>A0A3B0VIG4_9ZZZZ</name>
<dbReference type="AlphaFoldDB" id="A0A3B0VIG4"/>
<reference evidence="1" key="1">
    <citation type="submission" date="2018-06" db="EMBL/GenBank/DDBJ databases">
        <authorList>
            <person name="Zhirakovskaya E."/>
        </authorList>
    </citation>
    <scope>NUCLEOTIDE SEQUENCE</scope>
</reference>
<proteinExistence type="predicted"/>
<accession>A0A3B0VIG4</accession>
<sequence>MELKEHIDEIKTALRAGRFLNEASVSQGVVMRILQALGWPVYDSQVVCPEYSVEDKRVDYALCHPKEKPAVFVEVKRVGKGEGADRQLFEYAFHEGGVPMAVLTDGQEWHFYLPGERGRYDERRVYKLDLLERKMDECAERLTRYLSYKQTCSGEALDNARKDYRKAVRERDVKSALPDAWQKLIEEQDGSLIDLIADKVESMCGYKPDVDLVADFLTKQSQSPVEQSVRVVRPRLLEVDCKPKKRKVSSQNGAIGFVLKGREYKARSGREVLTQVLKE</sequence>
<evidence type="ECO:0000313" key="1">
    <source>
        <dbReference type="EMBL" id="VAW38127.1"/>
    </source>
</evidence>
<gene>
    <name evidence="1" type="ORF">MNBD_DELTA02-1231</name>
</gene>
<protein>
    <recommendedName>
        <fullName evidence="2">Type I restriction enzyme R protein N-terminal domain-containing protein</fullName>
    </recommendedName>
</protein>